<protein>
    <submittedName>
        <fullName evidence="4">Tryptophan-rich antigen</fullName>
    </submittedName>
</protein>
<accession>A0A1A8X715</accession>
<dbReference type="Proteomes" id="UP000078546">
    <property type="component" value="Unassembled WGS sequence"/>
</dbReference>
<dbReference type="AlphaFoldDB" id="A0A1A8X715"/>
<evidence type="ECO:0000313" key="5">
    <source>
        <dbReference type="Proteomes" id="UP000078546"/>
    </source>
</evidence>
<feature type="signal peptide" evidence="1">
    <location>
        <begin position="1"/>
        <end position="20"/>
    </location>
</feature>
<proteinExistence type="predicted"/>
<reference evidence="5 6" key="2">
    <citation type="submission" date="2016-05" db="EMBL/GenBank/DDBJ databases">
        <authorList>
            <person name="Naeem Raeece"/>
        </authorList>
    </citation>
    <scope>NUCLEOTIDE SEQUENCE [LARGE SCALE GENOMIC DNA]</scope>
</reference>
<gene>
    <name evidence="4" type="ORF">POVCU1_053560</name>
    <name evidence="3" type="ORF">POVCU2_0007770</name>
</gene>
<organism evidence="4 5">
    <name type="scientific">Plasmodium ovale curtisi</name>
    <dbReference type="NCBI Taxonomy" id="864141"/>
    <lineage>
        <taxon>Eukaryota</taxon>
        <taxon>Sar</taxon>
        <taxon>Alveolata</taxon>
        <taxon>Apicomplexa</taxon>
        <taxon>Aconoidasida</taxon>
        <taxon>Haemosporida</taxon>
        <taxon>Plasmodiidae</taxon>
        <taxon>Plasmodium</taxon>
        <taxon>Plasmodium (Plasmodium)</taxon>
    </lineage>
</organism>
<dbReference type="InterPro" id="IPR022089">
    <property type="entry name" value="Plasmodium-antigen_C"/>
</dbReference>
<dbReference type="EMBL" id="FLQV01001380">
    <property type="protein sequence ID" value="SBS99566.1"/>
    <property type="molecule type" value="Genomic_DNA"/>
</dbReference>
<feature type="chain" id="PRO_5015059770" evidence="1">
    <location>
        <begin position="21"/>
        <end position="286"/>
    </location>
</feature>
<evidence type="ECO:0000313" key="4">
    <source>
        <dbReference type="EMBL" id="SBS99566.1"/>
    </source>
</evidence>
<evidence type="ECO:0000256" key="1">
    <source>
        <dbReference type="SAM" id="SignalP"/>
    </source>
</evidence>
<sequence length="286" mass="35631">MRTILLTLYTACTLFILSFAGESLRDYYNSSSGLIYQTKNYTTGATKYEPLVPQNADNWANEEWNEWMYELEEDWKKFYSSFRNDKNKWFSKKEKNFKEWITSNEDKWLNFNENISKEHNCDIFKISYLWNDDNWKEWIKKKGKVFMKEDWDKWTTLNKTLFYKFIVKEWIKWTNIKIKQWLKRHWLHYENALLENWEHMSYTKILSMAEKKSWFNSNEQIIEEREQMMQSLEKKEDEFLNNERGNWEIWEYKKNIFVNKWITSFINELVNMKQWNAWMNQRTNMN</sequence>
<dbReference type="VEuPathDB" id="PlasmoDB:PocGH01_00109500"/>
<evidence type="ECO:0000259" key="2">
    <source>
        <dbReference type="Pfam" id="PF12319"/>
    </source>
</evidence>
<evidence type="ECO:0000313" key="3">
    <source>
        <dbReference type="EMBL" id="SBS80966.1"/>
    </source>
</evidence>
<feature type="domain" description="Tryptophan/threonine-rich plasmodium antigen C-terminal" evidence="2">
    <location>
        <begin position="63"/>
        <end position="278"/>
    </location>
</feature>
<keyword evidence="1" id="KW-0732">Signal</keyword>
<dbReference type="EMBL" id="FLQU01000107">
    <property type="protein sequence ID" value="SBS80966.1"/>
    <property type="molecule type" value="Genomic_DNA"/>
</dbReference>
<evidence type="ECO:0000313" key="6">
    <source>
        <dbReference type="Proteomes" id="UP000078560"/>
    </source>
</evidence>
<dbReference type="Proteomes" id="UP000078560">
    <property type="component" value="Unassembled WGS sequence"/>
</dbReference>
<name>A0A1A8X715_PLAOA</name>
<reference evidence="4" key="1">
    <citation type="submission" date="2016-05" db="EMBL/GenBank/DDBJ databases">
        <authorList>
            <person name="Lavstsen T."/>
            <person name="Jespersen J.S."/>
        </authorList>
    </citation>
    <scope>NUCLEOTIDE SEQUENCE [LARGE SCALE GENOMIC DNA]</scope>
</reference>
<dbReference type="Pfam" id="PF12319">
    <property type="entry name" value="TryThrA_C"/>
    <property type="match status" value="1"/>
</dbReference>